<reference evidence="6 7" key="1">
    <citation type="submission" date="2019-06" db="EMBL/GenBank/DDBJ databases">
        <authorList>
            <person name="Li F."/>
        </authorList>
    </citation>
    <scope>NUCLEOTIDE SEQUENCE [LARGE SCALE GENOMIC DNA]</scope>
    <source>
        <strain evidence="6 7">10F1D-1</strain>
    </source>
</reference>
<dbReference type="InterPro" id="IPR025997">
    <property type="entry name" value="SBP_2_dom"/>
</dbReference>
<feature type="domain" description="Periplasmic binding protein" evidence="5">
    <location>
        <begin position="43"/>
        <end position="302"/>
    </location>
</feature>
<dbReference type="AlphaFoldDB" id="A0A506XYH5"/>
<dbReference type="Gene3D" id="3.40.50.2300">
    <property type="match status" value="2"/>
</dbReference>
<evidence type="ECO:0000313" key="6">
    <source>
        <dbReference type="EMBL" id="TPW74762.1"/>
    </source>
</evidence>
<proteinExistence type="inferred from homology"/>
<dbReference type="PANTHER" id="PTHR46847:SF1">
    <property type="entry name" value="D-ALLOSE-BINDING PERIPLASMIC PROTEIN-RELATED"/>
    <property type="match status" value="1"/>
</dbReference>
<dbReference type="EMBL" id="VHQG01000004">
    <property type="protein sequence ID" value="TPW74762.1"/>
    <property type="molecule type" value="Genomic_DNA"/>
</dbReference>
<evidence type="ECO:0000256" key="1">
    <source>
        <dbReference type="ARBA" id="ARBA00004196"/>
    </source>
</evidence>
<evidence type="ECO:0000259" key="5">
    <source>
        <dbReference type="Pfam" id="PF13407"/>
    </source>
</evidence>
<accession>A0A506XYH5</accession>
<gene>
    <name evidence="6" type="ORF">FJ657_14390</name>
</gene>
<evidence type="ECO:0000256" key="4">
    <source>
        <dbReference type="SAM" id="SignalP"/>
    </source>
</evidence>
<evidence type="ECO:0000256" key="3">
    <source>
        <dbReference type="ARBA" id="ARBA00022729"/>
    </source>
</evidence>
<dbReference type="GO" id="GO:0030313">
    <property type="term" value="C:cell envelope"/>
    <property type="evidence" value="ECO:0007669"/>
    <property type="project" value="UniProtKB-SubCell"/>
</dbReference>
<dbReference type="Pfam" id="PF13407">
    <property type="entry name" value="Peripla_BP_4"/>
    <property type="match status" value="1"/>
</dbReference>
<dbReference type="Proteomes" id="UP000316252">
    <property type="component" value="Unassembled WGS sequence"/>
</dbReference>
<comment type="caution">
    <text evidence="6">The sequence shown here is derived from an EMBL/GenBank/DDBJ whole genome shotgun (WGS) entry which is preliminary data.</text>
</comment>
<dbReference type="InterPro" id="IPR028082">
    <property type="entry name" value="Peripla_BP_I"/>
</dbReference>
<keyword evidence="7" id="KW-1185">Reference proteome</keyword>
<name>A0A506XYH5_9MICO</name>
<keyword evidence="3 4" id="KW-0732">Signal</keyword>
<comment type="similarity">
    <text evidence="2">Belongs to the bacterial solute-binding protein 2 family.</text>
</comment>
<comment type="subcellular location">
    <subcellularLocation>
        <location evidence="1">Cell envelope</location>
    </subcellularLocation>
</comment>
<sequence length="343" mass="34482">MFSNEATAKRAARVLLPIGVLALALAGCSTGGGASDSGSTKVAAVIKGLDNPFFQAMEDGIDDTAKADKVSATVQAAADITDTTGQADKLTTLAGQDFGCFIVNPISGSNLVQGLAQVSAADKPIVNIDQPVDEKAAKAGGVKIATYIGTDNTKAGGKAGDFVASKVAAGSKIAIIGGISGDVTSAARVDGFKAAIDGKLDVVQESAADWNREKALTTATDILAANPGIAAFFAANDDMGLGIVKAVENAGLTGKVVVVSVDGNKDALQSVKDGGLSATVAQYPYAVGTLGVQACQVAIQGGKLPANVESPTALVTPDKADTALAKFPQPFESFDNPLEKLLK</sequence>
<feature type="signal peptide" evidence="4">
    <location>
        <begin position="1"/>
        <end position="26"/>
    </location>
</feature>
<dbReference type="OrthoDB" id="9813037at2"/>
<dbReference type="CDD" id="cd06320">
    <property type="entry name" value="PBP1_allose_binding"/>
    <property type="match status" value="1"/>
</dbReference>
<organism evidence="6 7">
    <name type="scientific">Schumannella soli</name>
    <dbReference type="NCBI Taxonomy" id="2590779"/>
    <lineage>
        <taxon>Bacteria</taxon>
        <taxon>Bacillati</taxon>
        <taxon>Actinomycetota</taxon>
        <taxon>Actinomycetes</taxon>
        <taxon>Micrococcales</taxon>
        <taxon>Microbacteriaceae</taxon>
        <taxon>Schumannella</taxon>
    </lineage>
</organism>
<dbReference type="GO" id="GO:0030246">
    <property type="term" value="F:carbohydrate binding"/>
    <property type="evidence" value="ECO:0007669"/>
    <property type="project" value="UniProtKB-ARBA"/>
</dbReference>
<protein>
    <submittedName>
        <fullName evidence="6">Sugar ABC transporter substrate-binding protein</fullName>
    </submittedName>
</protein>
<evidence type="ECO:0000256" key="2">
    <source>
        <dbReference type="ARBA" id="ARBA00007639"/>
    </source>
</evidence>
<dbReference type="RefSeq" id="WP_141164394.1">
    <property type="nucleotide sequence ID" value="NZ_VHQG01000004.1"/>
</dbReference>
<evidence type="ECO:0000313" key="7">
    <source>
        <dbReference type="Proteomes" id="UP000316252"/>
    </source>
</evidence>
<feature type="chain" id="PRO_5039498307" evidence="4">
    <location>
        <begin position="27"/>
        <end position="343"/>
    </location>
</feature>
<dbReference type="SUPFAM" id="SSF53822">
    <property type="entry name" value="Periplasmic binding protein-like I"/>
    <property type="match status" value="1"/>
</dbReference>
<dbReference type="PANTHER" id="PTHR46847">
    <property type="entry name" value="D-ALLOSE-BINDING PERIPLASMIC PROTEIN-RELATED"/>
    <property type="match status" value="1"/>
</dbReference>